<evidence type="ECO:0000313" key="2">
    <source>
        <dbReference type="Proteomes" id="UP000663879"/>
    </source>
</evidence>
<evidence type="ECO:0000313" key="1">
    <source>
        <dbReference type="EMBL" id="CAF0924333.1"/>
    </source>
</evidence>
<comment type="caution">
    <text evidence="1">The sequence shown here is derived from an EMBL/GenBank/DDBJ whole genome shotgun (WGS) entry which is preliminary data.</text>
</comment>
<proteinExistence type="predicted"/>
<sequence>MPICRLLAENNPSIARNLSEDNFYGLNNVINLAINSKIRKFSALAFVPLEDIEKGCTNIDNIPITPDHDTFKFIKYFVDTWLKGKYGFFWNHFDNTGPITNNHLEGYHAKLSAIPSAKTSNILTSINMIKKSATQIAAQIPDPYGTSQSSIMIWKKEKKKKKKLERKEKFFLENTLKTNNFQEPKAKKIKSDASGDIYYLETRSHERVPISKSLLVKTQNQELNNFHITEFQNLITHKYNVTGLFMPDYYTIENYPFNPEYLRESVFIQVENSHNHWVVISNYHSNVILLFITA</sequence>
<reference evidence="1" key="1">
    <citation type="submission" date="2021-02" db="EMBL/GenBank/DDBJ databases">
        <authorList>
            <person name="Nowell W R."/>
        </authorList>
    </citation>
    <scope>NUCLEOTIDE SEQUENCE</scope>
    <source>
        <strain evidence="1">Ploen Becks lab</strain>
    </source>
</reference>
<dbReference type="Proteomes" id="UP000663879">
    <property type="component" value="Unassembled WGS sequence"/>
</dbReference>
<protein>
    <submittedName>
        <fullName evidence="1">Uncharacterized protein</fullName>
    </submittedName>
</protein>
<gene>
    <name evidence="1" type="ORF">OXX778_LOCUS12556</name>
</gene>
<name>A0A814B514_9BILA</name>
<dbReference type="EMBL" id="CAJNOC010002292">
    <property type="protein sequence ID" value="CAF0924333.1"/>
    <property type="molecule type" value="Genomic_DNA"/>
</dbReference>
<keyword evidence="2" id="KW-1185">Reference proteome</keyword>
<organism evidence="1 2">
    <name type="scientific">Brachionus calyciflorus</name>
    <dbReference type="NCBI Taxonomy" id="104777"/>
    <lineage>
        <taxon>Eukaryota</taxon>
        <taxon>Metazoa</taxon>
        <taxon>Spiralia</taxon>
        <taxon>Gnathifera</taxon>
        <taxon>Rotifera</taxon>
        <taxon>Eurotatoria</taxon>
        <taxon>Monogononta</taxon>
        <taxon>Pseudotrocha</taxon>
        <taxon>Ploima</taxon>
        <taxon>Brachionidae</taxon>
        <taxon>Brachionus</taxon>
    </lineage>
</organism>
<dbReference type="AlphaFoldDB" id="A0A814B514"/>
<accession>A0A814B514</accession>